<keyword evidence="5 6" id="KW-0472">Membrane</keyword>
<evidence type="ECO:0000256" key="4">
    <source>
        <dbReference type="ARBA" id="ARBA00022989"/>
    </source>
</evidence>
<evidence type="ECO:0000313" key="9">
    <source>
        <dbReference type="Proteomes" id="UP001168972"/>
    </source>
</evidence>
<feature type="transmembrane region" description="Helical" evidence="6">
    <location>
        <begin position="63"/>
        <end position="85"/>
    </location>
</feature>
<feature type="transmembrane region" description="Helical" evidence="6">
    <location>
        <begin position="522"/>
        <end position="540"/>
    </location>
</feature>
<feature type="transmembrane region" description="Helical" evidence="6">
    <location>
        <begin position="612"/>
        <end position="635"/>
    </location>
</feature>
<evidence type="ECO:0000256" key="1">
    <source>
        <dbReference type="ARBA" id="ARBA00004141"/>
    </source>
</evidence>
<organism evidence="8 9">
    <name type="scientific">Microctonus hyperodae</name>
    <name type="common">Parasitoid wasp</name>
    <dbReference type="NCBI Taxonomy" id="165561"/>
    <lineage>
        <taxon>Eukaryota</taxon>
        <taxon>Metazoa</taxon>
        <taxon>Ecdysozoa</taxon>
        <taxon>Arthropoda</taxon>
        <taxon>Hexapoda</taxon>
        <taxon>Insecta</taxon>
        <taxon>Pterygota</taxon>
        <taxon>Neoptera</taxon>
        <taxon>Endopterygota</taxon>
        <taxon>Hymenoptera</taxon>
        <taxon>Apocrita</taxon>
        <taxon>Ichneumonoidea</taxon>
        <taxon>Braconidae</taxon>
        <taxon>Euphorinae</taxon>
        <taxon>Microctonus</taxon>
    </lineage>
</organism>
<dbReference type="Gene3D" id="1.20.1250.20">
    <property type="entry name" value="MFS general substrate transporter like domains"/>
    <property type="match status" value="2"/>
</dbReference>
<dbReference type="PANTHER" id="PTHR16172:SF27">
    <property type="entry name" value="FI19426P1"/>
    <property type="match status" value="1"/>
</dbReference>
<keyword evidence="9" id="KW-1185">Reference proteome</keyword>
<comment type="caution">
    <text evidence="8">The sequence shown here is derived from an EMBL/GenBank/DDBJ whole genome shotgun (WGS) entry which is preliminary data.</text>
</comment>
<proteinExistence type="inferred from homology"/>
<dbReference type="InterPro" id="IPR051717">
    <property type="entry name" value="MFS_MFSD6"/>
</dbReference>
<dbReference type="GO" id="GO:0016020">
    <property type="term" value="C:membrane"/>
    <property type="evidence" value="ECO:0007669"/>
    <property type="project" value="UniProtKB-SubCell"/>
</dbReference>
<name>A0AA39FD25_MICHY</name>
<protein>
    <recommendedName>
        <fullName evidence="7">Major facilitator superfamily associated domain-containing protein</fullName>
    </recommendedName>
</protein>
<sequence>MSMASIETMGTVTKDDNDIKRKFINTNLISLKCLLFIFFGGMGCLFPFLSLHMLALGLTVDEIRVVSMISPLVAIIGPLIAGPLADKLATRQGSKSSNGRYLRVMIALACFLSAVFYSLLLLVPVVERIELPREHRPTLKFSCNREGATVLQERNNEFSTCYNWTSESRICAILLRNCDYACHPIVPQAHYQLPLGNDEPKPPRNFPPTDTNIHHTVYEGSGDDMRVSPLDTELKQDEIEWRTKDLQKFKQKRYVIAESEPPHLCFHDGKNYACHVYTNNTGSLPVNASFREASNARQKQEWCAYPIAEDFTCRIPFEMESKMAEFNQSCSIECEILDPFMLPGSVHTKNQCSQVAGDPGMTFWMYIVIRSIADIFPTAAVTLLNAAIVIATRETSCGRGDVGRQLAFGSLGFAIFGPLAGLLNVVSPISPRPPFLLPIVLHVILMIIASIVVLSAKGMPLTPPEWWWHTRSGMLAVPLSTIRRYEYETAALFLILTILGTFWSVMDNYLPIHLFNLEGNTVTIGVIITIGALPAIFFLWKSENLVDYFGHSNLLIIALTMYIVRYIGLILISNPWWALFSQLLELFTLGIMWVTVILYFRHLMPRHSTVIAQALPVTAHFCVGRFLGAMISLYIRGDDNDVNSVKFVYQYMSIAAAIVATVYFILYHGILKPRCHAQTIQNSKGGAPSIVQGMNGNGNYAPLRVYHNGMGKKGQFRY</sequence>
<dbReference type="SUPFAM" id="SSF103473">
    <property type="entry name" value="MFS general substrate transporter"/>
    <property type="match status" value="1"/>
</dbReference>
<feature type="transmembrane region" description="Helical" evidence="6">
    <location>
        <begin position="579"/>
        <end position="600"/>
    </location>
</feature>
<feature type="transmembrane region" description="Helical" evidence="6">
    <location>
        <begin position="402"/>
        <end position="423"/>
    </location>
</feature>
<comment type="similarity">
    <text evidence="2">Belongs to the major facilitator superfamily. MFSD6 family.</text>
</comment>
<feature type="transmembrane region" description="Helical" evidence="6">
    <location>
        <begin position="106"/>
        <end position="126"/>
    </location>
</feature>
<gene>
    <name evidence="8" type="ORF">PV327_004703</name>
</gene>
<feature type="transmembrane region" description="Helical" evidence="6">
    <location>
        <begin position="363"/>
        <end position="390"/>
    </location>
</feature>
<evidence type="ECO:0000256" key="5">
    <source>
        <dbReference type="ARBA" id="ARBA00023136"/>
    </source>
</evidence>
<evidence type="ECO:0000256" key="3">
    <source>
        <dbReference type="ARBA" id="ARBA00022692"/>
    </source>
</evidence>
<feature type="domain" description="Major facilitator superfamily associated" evidence="7">
    <location>
        <begin position="28"/>
        <end position="632"/>
    </location>
</feature>
<accession>A0AA39FD25</accession>
<comment type="subcellular location">
    <subcellularLocation>
        <location evidence="1">Membrane</location>
        <topology evidence="1">Multi-pass membrane protein</topology>
    </subcellularLocation>
</comment>
<reference evidence="8" key="2">
    <citation type="submission" date="2023-03" db="EMBL/GenBank/DDBJ databases">
        <authorList>
            <person name="Inwood S.N."/>
            <person name="Skelly J.G."/>
            <person name="Guhlin J."/>
            <person name="Harrop T.W.R."/>
            <person name="Goldson S.G."/>
            <person name="Dearden P.K."/>
        </authorList>
    </citation>
    <scope>NUCLEOTIDE SEQUENCE</scope>
    <source>
        <strain evidence="8">Lincoln</strain>
        <tissue evidence="8">Whole body</tissue>
    </source>
</reference>
<reference evidence="8" key="1">
    <citation type="journal article" date="2023" name="bioRxiv">
        <title>Scaffold-level genome assemblies of two parasitoid biocontrol wasps reveal the parthenogenesis mechanism and an associated novel virus.</title>
        <authorList>
            <person name="Inwood S."/>
            <person name="Skelly J."/>
            <person name="Guhlin J."/>
            <person name="Harrop T."/>
            <person name="Goldson S."/>
            <person name="Dearden P."/>
        </authorList>
    </citation>
    <scope>NUCLEOTIDE SEQUENCE</scope>
    <source>
        <strain evidence="8">Lincoln</strain>
        <tissue evidence="8">Whole body</tissue>
    </source>
</reference>
<dbReference type="InterPro" id="IPR036259">
    <property type="entry name" value="MFS_trans_sf"/>
</dbReference>
<dbReference type="AlphaFoldDB" id="A0AA39FD25"/>
<evidence type="ECO:0000313" key="8">
    <source>
        <dbReference type="EMBL" id="KAK0167285.1"/>
    </source>
</evidence>
<feature type="transmembrane region" description="Helical" evidence="6">
    <location>
        <begin position="490"/>
        <end position="510"/>
    </location>
</feature>
<evidence type="ECO:0000256" key="2">
    <source>
        <dbReference type="ARBA" id="ARBA00005241"/>
    </source>
</evidence>
<keyword evidence="3 6" id="KW-0812">Transmembrane</keyword>
<dbReference type="EMBL" id="JAQQBR010001832">
    <property type="protein sequence ID" value="KAK0167285.1"/>
    <property type="molecule type" value="Genomic_DNA"/>
</dbReference>
<feature type="transmembrane region" description="Helical" evidence="6">
    <location>
        <begin position="552"/>
        <end position="573"/>
    </location>
</feature>
<dbReference type="Proteomes" id="UP001168972">
    <property type="component" value="Unassembled WGS sequence"/>
</dbReference>
<evidence type="ECO:0000256" key="6">
    <source>
        <dbReference type="SAM" id="Phobius"/>
    </source>
</evidence>
<keyword evidence="4 6" id="KW-1133">Transmembrane helix</keyword>
<feature type="transmembrane region" description="Helical" evidence="6">
    <location>
        <begin position="647"/>
        <end position="666"/>
    </location>
</feature>
<feature type="transmembrane region" description="Helical" evidence="6">
    <location>
        <begin position="29"/>
        <end position="51"/>
    </location>
</feature>
<dbReference type="PANTHER" id="PTHR16172">
    <property type="entry name" value="MAJOR FACILITATOR SUPERFAMILY DOMAIN-CONTAINING PROTEIN 6-LIKE"/>
    <property type="match status" value="1"/>
</dbReference>
<dbReference type="Pfam" id="PF12832">
    <property type="entry name" value="MFS_1_like"/>
    <property type="match status" value="1"/>
</dbReference>
<evidence type="ECO:0000259" key="7">
    <source>
        <dbReference type="Pfam" id="PF12832"/>
    </source>
</evidence>
<feature type="transmembrane region" description="Helical" evidence="6">
    <location>
        <begin position="435"/>
        <end position="456"/>
    </location>
</feature>
<dbReference type="InterPro" id="IPR024989">
    <property type="entry name" value="MFS_assoc_dom"/>
</dbReference>